<name>E4TJM4_CALNY</name>
<evidence type="ECO:0000256" key="2">
    <source>
        <dbReference type="ARBA" id="ARBA00022490"/>
    </source>
</evidence>
<evidence type="ECO:0000256" key="3">
    <source>
        <dbReference type="ARBA" id="ARBA00022722"/>
    </source>
</evidence>
<keyword evidence="4 6" id="KW-0378">Hydrolase</keyword>
<dbReference type="STRING" id="768670.Calni_0273"/>
<accession>E4TJM4</accession>
<evidence type="ECO:0000313" key="8">
    <source>
        <dbReference type="Proteomes" id="UP000007039"/>
    </source>
</evidence>
<keyword evidence="2 6" id="KW-0963">Cytoplasm</keyword>
<dbReference type="RefSeq" id="WP_013450403.1">
    <property type="nucleotide sequence ID" value="NC_014758.1"/>
</dbReference>
<sequence length="71" mass="8233">MKFEDKLKRLEEIIAILESEEYGIEDTLGLFQEGMNLVKECKKTLSEIELKVEKIISVEDGEIKKEPFDEA</sequence>
<evidence type="ECO:0000256" key="1">
    <source>
        <dbReference type="ARBA" id="ARBA00009998"/>
    </source>
</evidence>
<comment type="similarity">
    <text evidence="1 6">Belongs to the XseB family.</text>
</comment>
<dbReference type="InterPro" id="IPR037004">
    <property type="entry name" value="Exonuc_VII_ssu_sf"/>
</dbReference>
<comment type="function">
    <text evidence="6">Bidirectionally degrades single-stranded DNA into large acid-insoluble oligonucleotides, which are then degraded further into small acid-soluble oligonucleotides.</text>
</comment>
<dbReference type="GO" id="GO:0009318">
    <property type="term" value="C:exodeoxyribonuclease VII complex"/>
    <property type="evidence" value="ECO:0007669"/>
    <property type="project" value="UniProtKB-UniRule"/>
</dbReference>
<dbReference type="GO" id="GO:0008855">
    <property type="term" value="F:exodeoxyribonuclease VII activity"/>
    <property type="evidence" value="ECO:0007669"/>
    <property type="project" value="UniProtKB-UniRule"/>
</dbReference>
<dbReference type="HAMAP" id="MF_00337">
    <property type="entry name" value="Exonuc_7_S"/>
    <property type="match status" value="1"/>
</dbReference>
<dbReference type="Proteomes" id="UP000007039">
    <property type="component" value="Chromosome"/>
</dbReference>
<comment type="subunit">
    <text evidence="6">Heterooligomer composed of large and small subunits.</text>
</comment>
<dbReference type="EMBL" id="CP002347">
    <property type="protein sequence ID" value="ADR18186.1"/>
    <property type="molecule type" value="Genomic_DNA"/>
</dbReference>
<dbReference type="HOGENOM" id="CLU_145918_3_2_0"/>
<evidence type="ECO:0000256" key="4">
    <source>
        <dbReference type="ARBA" id="ARBA00022801"/>
    </source>
</evidence>
<keyword evidence="3 6" id="KW-0540">Nuclease</keyword>
<dbReference type="eggNOG" id="COG1722">
    <property type="taxonomic scope" value="Bacteria"/>
</dbReference>
<evidence type="ECO:0000256" key="5">
    <source>
        <dbReference type="ARBA" id="ARBA00022839"/>
    </source>
</evidence>
<dbReference type="PIRSF" id="PIRSF006488">
    <property type="entry name" value="Exonuc_VII_S"/>
    <property type="match status" value="1"/>
</dbReference>
<dbReference type="GO" id="GO:0006308">
    <property type="term" value="P:DNA catabolic process"/>
    <property type="evidence" value="ECO:0007669"/>
    <property type="project" value="UniProtKB-UniRule"/>
</dbReference>
<dbReference type="NCBIfam" id="TIGR01280">
    <property type="entry name" value="xseB"/>
    <property type="match status" value="1"/>
</dbReference>
<dbReference type="PANTHER" id="PTHR34137">
    <property type="entry name" value="EXODEOXYRIBONUCLEASE 7 SMALL SUBUNIT"/>
    <property type="match status" value="1"/>
</dbReference>
<organism evidence="7 8">
    <name type="scientific">Calditerrivibrio nitroreducens (strain DSM 19672 / NBRC 101217 / Yu37-1)</name>
    <dbReference type="NCBI Taxonomy" id="768670"/>
    <lineage>
        <taxon>Bacteria</taxon>
        <taxon>Pseudomonadati</taxon>
        <taxon>Deferribacterota</taxon>
        <taxon>Deferribacteres</taxon>
        <taxon>Deferribacterales</taxon>
        <taxon>Calditerrivibrionaceae</taxon>
    </lineage>
</organism>
<dbReference type="PANTHER" id="PTHR34137:SF1">
    <property type="entry name" value="EXODEOXYRIBONUCLEASE 7 SMALL SUBUNIT"/>
    <property type="match status" value="1"/>
</dbReference>
<dbReference type="GO" id="GO:0005829">
    <property type="term" value="C:cytosol"/>
    <property type="evidence" value="ECO:0007669"/>
    <property type="project" value="TreeGrafter"/>
</dbReference>
<keyword evidence="8" id="KW-1185">Reference proteome</keyword>
<dbReference type="SUPFAM" id="SSF116842">
    <property type="entry name" value="XseB-like"/>
    <property type="match status" value="1"/>
</dbReference>
<proteinExistence type="inferred from homology"/>
<keyword evidence="5 6" id="KW-0269">Exonuclease</keyword>
<dbReference type="EC" id="3.1.11.6" evidence="6"/>
<gene>
    <name evidence="6" type="primary">xseB</name>
    <name evidence="7" type="ordered locus">Calni_0273</name>
</gene>
<comment type="subcellular location">
    <subcellularLocation>
        <location evidence="6">Cytoplasm</location>
    </subcellularLocation>
</comment>
<evidence type="ECO:0000256" key="6">
    <source>
        <dbReference type="HAMAP-Rule" id="MF_00337"/>
    </source>
</evidence>
<dbReference type="InterPro" id="IPR003761">
    <property type="entry name" value="Exonuc_VII_S"/>
</dbReference>
<evidence type="ECO:0000313" key="7">
    <source>
        <dbReference type="EMBL" id="ADR18186.1"/>
    </source>
</evidence>
<protein>
    <recommendedName>
        <fullName evidence="6">Exodeoxyribonuclease 7 small subunit</fullName>
        <ecNumber evidence="6">3.1.11.6</ecNumber>
    </recommendedName>
    <alternativeName>
        <fullName evidence="6">Exodeoxyribonuclease VII small subunit</fullName>
        <shortName evidence="6">Exonuclease VII small subunit</shortName>
    </alternativeName>
</protein>
<dbReference type="KEGG" id="cni:Calni_0273"/>
<dbReference type="AlphaFoldDB" id="E4TJM4"/>
<comment type="catalytic activity">
    <reaction evidence="6">
        <text>Exonucleolytic cleavage in either 5'- to 3'- or 3'- to 5'-direction to yield nucleoside 5'-phosphates.</text>
        <dbReference type="EC" id="3.1.11.6"/>
    </reaction>
</comment>
<reference evidence="7 8" key="1">
    <citation type="journal article" date="2011" name="Stand. Genomic Sci.">
        <title>Complete genome sequence of Calditerrivibrio nitroreducens type strain (Yu37-1).</title>
        <authorList>
            <person name="Pitluck S."/>
            <person name="Sikorski J."/>
            <person name="Zeytun A."/>
            <person name="Lapidus A."/>
            <person name="Nolan M."/>
            <person name="Lucas S."/>
            <person name="Hammon N."/>
            <person name="Deshpande S."/>
            <person name="Cheng J.F."/>
            <person name="Tapia R."/>
            <person name="Han C."/>
            <person name="Goodwin L."/>
            <person name="Liolios K."/>
            <person name="Pagani I."/>
            <person name="Ivanova N."/>
            <person name="Mavromatis K."/>
            <person name="Pati A."/>
            <person name="Chen A."/>
            <person name="Palaniappan K."/>
            <person name="Hauser L."/>
            <person name="Chang Y.J."/>
            <person name="Jeffries C.D."/>
            <person name="Detter J.C."/>
            <person name="Brambilla E."/>
            <person name="Djao O.D."/>
            <person name="Rohde M."/>
            <person name="Spring S."/>
            <person name="Goker M."/>
            <person name="Woyke T."/>
            <person name="Bristow J."/>
            <person name="Eisen J.A."/>
            <person name="Markowitz V."/>
            <person name="Hugenholtz P."/>
            <person name="Kyrpides N.C."/>
            <person name="Klenk H.P."/>
            <person name="Land M."/>
        </authorList>
    </citation>
    <scope>NUCLEOTIDE SEQUENCE [LARGE SCALE GENOMIC DNA]</scope>
    <source>
        <strain evidence="8">DSM 19672 / NBRC 101217 / Yu37-1</strain>
    </source>
</reference>
<dbReference type="Gene3D" id="1.10.287.1040">
    <property type="entry name" value="Exonuclease VII, small subunit"/>
    <property type="match status" value="1"/>
</dbReference>
<dbReference type="Pfam" id="PF02609">
    <property type="entry name" value="Exonuc_VII_S"/>
    <property type="match status" value="1"/>
</dbReference>